<evidence type="ECO:0000313" key="2">
    <source>
        <dbReference type="Proteomes" id="UP000062519"/>
    </source>
</evidence>
<dbReference type="EMBL" id="CP013387">
    <property type="protein sequence ID" value="AOJ05050.1"/>
    <property type="molecule type" value="Genomic_DNA"/>
</dbReference>
<dbReference type="KEGG" id="buu:WS70_25320"/>
<accession>A0A1B4FN02</accession>
<gene>
    <name evidence="1" type="ORF">WS70_25320</name>
</gene>
<reference evidence="1 2" key="1">
    <citation type="submission" date="2015-12" db="EMBL/GenBank/DDBJ databases">
        <title>Diversity of Burkholderia near neighbor genomes.</title>
        <authorList>
            <person name="Sahl J."/>
            <person name="Wagner D."/>
            <person name="Keim P."/>
        </authorList>
    </citation>
    <scope>NUCLEOTIDE SEQUENCE [LARGE SCALE GENOMIC DNA]</scope>
    <source>
        <strain evidence="1 2">BDU6</strain>
    </source>
</reference>
<dbReference type="AlphaFoldDB" id="A0A1B4FN02"/>
<sequence length="65" mass="7128">MSVEGIEVVDVSFMTETEALDNVAIFVDAADVPIWGVKDIGATRHVGMSIMRPCDSKILRFAIFI</sequence>
<evidence type="ECO:0000313" key="1">
    <source>
        <dbReference type="EMBL" id="AOJ05050.1"/>
    </source>
</evidence>
<name>A0A1B4FN02_9BURK</name>
<protein>
    <submittedName>
        <fullName evidence="1">Uncharacterized protein</fullName>
    </submittedName>
</protein>
<organism evidence="1 2">
    <name type="scientific">Burkholderia mayonis</name>
    <dbReference type="NCBI Taxonomy" id="1385591"/>
    <lineage>
        <taxon>Bacteria</taxon>
        <taxon>Pseudomonadati</taxon>
        <taxon>Pseudomonadota</taxon>
        <taxon>Betaproteobacteria</taxon>
        <taxon>Burkholderiales</taxon>
        <taxon>Burkholderiaceae</taxon>
        <taxon>Burkholderia</taxon>
        <taxon>pseudomallei group</taxon>
    </lineage>
</organism>
<dbReference type="Proteomes" id="UP000062519">
    <property type="component" value="Chromosome 2"/>
</dbReference>
<keyword evidence="2" id="KW-1185">Reference proteome</keyword>
<proteinExistence type="predicted"/>